<reference evidence="1 2" key="1">
    <citation type="submission" date="2019-08" db="EMBL/GenBank/DDBJ databases">
        <title>A chromosome-level genome assembly, high-density linkage maps, and genome scans reveal the genomic architecture of hybrid incompatibilities underlying speciation via character displacement in darters (Percidae: Etheostominae).</title>
        <authorList>
            <person name="Moran R.L."/>
            <person name="Catchen J.M."/>
            <person name="Fuller R.C."/>
        </authorList>
    </citation>
    <scope>NUCLEOTIDE SEQUENCE [LARGE SCALE GENOMIC DNA]</scope>
    <source>
        <strain evidence="1">EspeVRDwgs_2016</strain>
        <tissue evidence="1">Muscle</tissue>
    </source>
</reference>
<feature type="non-terminal residue" evidence="1">
    <location>
        <position position="32"/>
    </location>
</feature>
<evidence type="ECO:0000313" key="1">
    <source>
        <dbReference type="EMBL" id="KAA8589824.1"/>
    </source>
</evidence>
<protein>
    <submittedName>
        <fullName evidence="1">Uncharacterized protein</fullName>
    </submittedName>
</protein>
<evidence type="ECO:0000313" key="2">
    <source>
        <dbReference type="Proteomes" id="UP000327493"/>
    </source>
</evidence>
<proteinExistence type="predicted"/>
<dbReference type="EMBL" id="VOFY01000009">
    <property type="protein sequence ID" value="KAA8589824.1"/>
    <property type="molecule type" value="Genomic_DNA"/>
</dbReference>
<keyword evidence="2" id="KW-1185">Reference proteome</keyword>
<sequence>MEQRSLLEMDRSMCSCTSAPHPCNCLASTSLQ</sequence>
<dbReference type="AlphaFoldDB" id="A0A5J5D8V5"/>
<organism evidence="1 2">
    <name type="scientific">Etheostoma spectabile</name>
    <name type="common">orangethroat darter</name>
    <dbReference type="NCBI Taxonomy" id="54343"/>
    <lineage>
        <taxon>Eukaryota</taxon>
        <taxon>Metazoa</taxon>
        <taxon>Chordata</taxon>
        <taxon>Craniata</taxon>
        <taxon>Vertebrata</taxon>
        <taxon>Euteleostomi</taxon>
        <taxon>Actinopterygii</taxon>
        <taxon>Neopterygii</taxon>
        <taxon>Teleostei</taxon>
        <taxon>Neoteleostei</taxon>
        <taxon>Acanthomorphata</taxon>
        <taxon>Eupercaria</taxon>
        <taxon>Perciformes</taxon>
        <taxon>Percoidei</taxon>
        <taxon>Percidae</taxon>
        <taxon>Etheostomatinae</taxon>
        <taxon>Etheostoma</taxon>
    </lineage>
</organism>
<dbReference type="Proteomes" id="UP000327493">
    <property type="component" value="Chromosome 9"/>
</dbReference>
<comment type="caution">
    <text evidence="1">The sequence shown here is derived from an EMBL/GenBank/DDBJ whole genome shotgun (WGS) entry which is preliminary data.</text>
</comment>
<accession>A0A5J5D8V5</accession>
<gene>
    <name evidence="1" type="ORF">FQN60_013189</name>
</gene>
<name>A0A5J5D8V5_9PERO</name>